<accession>A0ABW1HL58</accession>
<gene>
    <name evidence="3" type="ORF">ACFPZ4_08410</name>
</gene>
<dbReference type="RefSeq" id="WP_377536420.1">
    <property type="nucleotide sequence ID" value="NZ_JBHSQQ010000032.1"/>
</dbReference>
<evidence type="ECO:0000259" key="2">
    <source>
        <dbReference type="Pfam" id="PF13490"/>
    </source>
</evidence>
<feature type="non-terminal residue" evidence="3">
    <location>
        <position position="96"/>
    </location>
</feature>
<sequence length="96" mass="9375">MLSAQLDGEETPTERVAAEGHLVTCGDCRAWFETAAAVTRRARTRVVTATPDLADTVLAAVAAAPPTRRRWAAGGWGGGGVGGGGGGVGGGGGGEG</sequence>
<feature type="compositionally biased region" description="Gly residues" evidence="1">
    <location>
        <begin position="74"/>
        <end position="96"/>
    </location>
</feature>
<dbReference type="Proteomes" id="UP001596207">
    <property type="component" value="Unassembled WGS sequence"/>
</dbReference>
<reference evidence="4" key="1">
    <citation type="journal article" date="2019" name="Int. J. Syst. Evol. Microbiol.">
        <title>The Global Catalogue of Microorganisms (GCM) 10K type strain sequencing project: providing services to taxonomists for standard genome sequencing and annotation.</title>
        <authorList>
            <consortium name="The Broad Institute Genomics Platform"/>
            <consortium name="The Broad Institute Genome Sequencing Center for Infectious Disease"/>
            <person name="Wu L."/>
            <person name="Ma J."/>
        </authorList>
    </citation>
    <scope>NUCLEOTIDE SEQUENCE [LARGE SCALE GENOMIC DNA]</scope>
    <source>
        <strain evidence="4">CGMCC 4.7173</strain>
    </source>
</reference>
<evidence type="ECO:0000256" key="1">
    <source>
        <dbReference type="SAM" id="MobiDB-lite"/>
    </source>
</evidence>
<comment type="caution">
    <text evidence="3">The sequence shown here is derived from an EMBL/GenBank/DDBJ whole genome shotgun (WGS) entry which is preliminary data.</text>
</comment>
<dbReference type="InterPro" id="IPR027383">
    <property type="entry name" value="Znf_put"/>
</dbReference>
<evidence type="ECO:0000313" key="3">
    <source>
        <dbReference type="EMBL" id="MFC5941499.1"/>
    </source>
</evidence>
<protein>
    <submittedName>
        <fullName evidence="3">Zf-HC2 domain-containing protein</fullName>
    </submittedName>
</protein>
<feature type="domain" description="Putative zinc-finger" evidence="2">
    <location>
        <begin position="1"/>
        <end position="29"/>
    </location>
</feature>
<keyword evidence="4" id="KW-1185">Reference proteome</keyword>
<organism evidence="3 4">
    <name type="scientific">Micromonospora harpali</name>
    <dbReference type="NCBI Taxonomy" id="1490225"/>
    <lineage>
        <taxon>Bacteria</taxon>
        <taxon>Bacillati</taxon>
        <taxon>Actinomycetota</taxon>
        <taxon>Actinomycetes</taxon>
        <taxon>Micromonosporales</taxon>
        <taxon>Micromonosporaceae</taxon>
        <taxon>Micromonospora</taxon>
    </lineage>
</organism>
<dbReference type="EMBL" id="JBHSQQ010000032">
    <property type="protein sequence ID" value="MFC5941499.1"/>
    <property type="molecule type" value="Genomic_DNA"/>
</dbReference>
<evidence type="ECO:0000313" key="4">
    <source>
        <dbReference type="Proteomes" id="UP001596207"/>
    </source>
</evidence>
<dbReference type="Pfam" id="PF13490">
    <property type="entry name" value="zf-HC2"/>
    <property type="match status" value="1"/>
</dbReference>
<feature type="region of interest" description="Disordered" evidence="1">
    <location>
        <begin position="69"/>
        <end position="96"/>
    </location>
</feature>
<proteinExistence type="predicted"/>
<name>A0ABW1HL58_9ACTN</name>